<name>A0A8H4R2N7_9AGAR</name>
<protein>
    <recommendedName>
        <fullName evidence="2">Nephrocystin 3-like N-terminal domain-containing protein</fullName>
    </recommendedName>
</protein>
<reference evidence="3 4" key="1">
    <citation type="submission" date="2019-12" db="EMBL/GenBank/DDBJ databases">
        <authorList>
            <person name="Floudas D."/>
            <person name="Bentzer J."/>
            <person name="Ahren D."/>
            <person name="Johansson T."/>
            <person name="Persson P."/>
            <person name="Tunlid A."/>
        </authorList>
    </citation>
    <scope>NUCLEOTIDE SEQUENCE [LARGE SCALE GENOMIC DNA]</scope>
    <source>
        <strain evidence="3 4">CBS 102.39</strain>
    </source>
</reference>
<gene>
    <name evidence="3" type="ORF">D9613_012801</name>
</gene>
<comment type="caution">
    <text evidence="3">The sequence shown here is derived from an EMBL/GenBank/DDBJ whole genome shotgun (WGS) entry which is preliminary data.</text>
</comment>
<evidence type="ECO:0000313" key="4">
    <source>
        <dbReference type="Proteomes" id="UP000521872"/>
    </source>
</evidence>
<proteinExistence type="predicted"/>
<dbReference type="EMBL" id="JAACJL010000005">
    <property type="protein sequence ID" value="KAF4621661.1"/>
    <property type="molecule type" value="Genomic_DNA"/>
</dbReference>
<dbReference type="PANTHER" id="PTHR10039:SF14">
    <property type="entry name" value="NACHT DOMAIN-CONTAINING PROTEIN"/>
    <property type="match status" value="1"/>
</dbReference>
<dbReference type="InterPro" id="IPR027417">
    <property type="entry name" value="P-loop_NTPase"/>
</dbReference>
<dbReference type="Gene3D" id="3.40.50.300">
    <property type="entry name" value="P-loop containing nucleotide triphosphate hydrolases"/>
    <property type="match status" value="1"/>
</dbReference>
<dbReference type="AlphaFoldDB" id="A0A8H4R2N7"/>
<accession>A0A8H4R2N7</accession>
<evidence type="ECO:0000256" key="1">
    <source>
        <dbReference type="ARBA" id="ARBA00022737"/>
    </source>
</evidence>
<evidence type="ECO:0000259" key="2">
    <source>
        <dbReference type="Pfam" id="PF24883"/>
    </source>
</evidence>
<dbReference type="InterPro" id="IPR056884">
    <property type="entry name" value="NPHP3-like_N"/>
</dbReference>
<sequence length="857" mass="98492">MANPGRPVPPYANISHSILHNPTFIQHNHNIDQRLYIRSGERPGYARLLENVATAALHDSVHVLDPPKCHPNTRVAIIQEIRDWTLGIDDKLRGMPIFWLKGGAGAGKSAIARSVAERCSEEGLLLGAFFFGTADPTRNHVEKLVATLSYQISIILPEFRDTVATFIEDDPLIFGRSIRTQFSTLVVRPLSVVLANRPEASTATPRLIIIDGLDECRSIDSQRDLVFTLQQVTSTTANILFLVCSRPESHINNTFSLSDMAPIIYKIFLDNDYAASQDIRVYLQDKFNKIKEGHVFRHMLPDPWPTPGMVYDLVDKSSGQFIYAATVVRYIDSPRHRPDQRLNAIFNLRPPFKDLPFTELDSLYQFIISKAEDLQTVLDILAFPALYEDFTVRDIEAILDLEQGSVEVLLLDLHSIITFPPWKDVRFLHKSLADFLSEPQRAGDLYQDLSRKRLSHVSDQKHWVQAHHCQLMDHFSKSWSIIFGLGQILSDAREPNNIKADYISSDILQATQQLPMFEFLRPLLSHSQANRWQWQISDLAFTSSYFYYLYYMKDACVSTRLVYWEQMRRYCECVLAVLDNDLAGNWNANFTFAYCHLLQDPHCCVPRNLSCVHLKSDLKGMNVGDFGDTILSAIGPFERDGPYPFSDDIAKICHDLIGGVKKEAIFAMSASFCLAFLCDEWRAGQDAGHIYILARRDRRKKREHPWHWRQTVPRPPSLGNRLVLISLRDHGRMNSDAVRLTRIHKVLRMLSSIHYRYGSIVIIPMQEYLKVKSEPVQKWWHTGPMQHERPQQWPLFIFLLDLLPYILPLAGRYEPLVDMCRKRCFSSLSQVWPKKSRRARQAITSYLRRVDGQEGGE</sequence>
<dbReference type="SUPFAM" id="SSF52540">
    <property type="entry name" value="P-loop containing nucleoside triphosphate hydrolases"/>
    <property type="match status" value="1"/>
</dbReference>
<dbReference type="Pfam" id="PF24883">
    <property type="entry name" value="NPHP3_N"/>
    <property type="match status" value="1"/>
</dbReference>
<keyword evidence="4" id="KW-1185">Reference proteome</keyword>
<keyword evidence="1" id="KW-0677">Repeat</keyword>
<feature type="domain" description="Nephrocystin 3-like N-terminal" evidence="2">
    <location>
        <begin position="95"/>
        <end position="246"/>
    </location>
</feature>
<dbReference type="Proteomes" id="UP000521872">
    <property type="component" value="Unassembled WGS sequence"/>
</dbReference>
<organism evidence="3 4">
    <name type="scientific">Agrocybe pediades</name>
    <dbReference type="NCBI Taxonomy" id="84607"/>
    <lineage>
        <taxon>Eukaryota</taxon>
        <taxon>Fungi</taxon>
        <taxon>Dikarya</taxon>
        <taxon>Basidiomycota</taxon>
        <taxon>Agaricomycotina</taxon>
        <taxon>Agaricomycetes</taxon>
        <taxon>Agaricomycetidae</taxon>
        <taxon>Agaricales</taxon>
        <taxon>Agaricineae</taxon>
        <taxon>Strophariaceae</taxon>
        <taxon>Agrocybe</taxon>
    </lineage>
</organism>
<dbReference type="PANTHER" id="PTHR10039">
    <property type="entry name" value="AMELOGENIN"/>
    <property type="match status" value="1"/>
</dbReference>
<evidence type="ECO:0000313" key="3">
    <source>
        <dbReference type="EMBL" id="KAF4621661.1"/>
    </source>
</evidence>